<reference evidence="1 2" key="1">
    <citation type="journal article" date="2018" name="Mar. Genomics">
        <title>Complete genome sequence of Marinifilaceae bacterium strain SPP2, isolated from the Antarctic marine sediment.</title>
        <authorList>
            <person name="Watanabe M."/>
            <person name="Kojima H."/>
            <person name="Fukui M."/>
        </authorList>
    </citation>
    <scope>NUCLEOTIDE SEQUENCE [LARGE SCALE GENOMIC DNA]</scope>
    <source>
        <strain evidence="1 2">SPP2</strain>
    </source>
</reference>
<protein>
    <submittedName>
        <fullName evidence="1">Uncharacterized protein</fullName>
    </submittedName>
</protein>
<organism evidence="1 2">
    <name type="scientific">Labilibaculum antarcticum</name>
    <dbReference type="NCBI Taxonomy" id="1717717"/>
    <lineage>
        <taxon>Bacteria</taxon>
        <taxon>Pseudomonadati</taxon>
        <taxon>Bacteroidota</taxon>
        <taxon>Bacteroidia</taxon>
        <taxon>Marinilabiliales</taxon>
        <taxon>Marinifilaceae</taxon>
        <taxon>Labilibaculum</taxon>
    </lineage>
</organism>
<reference evidence="2" key="2">
    <citation type="journal article" date="2020" name="Antonie Van Leeuwenhoek">
        <title>Labilibaculum antarcticum sp. nov., a novel facultative anaerobic, psychrotorelant bacterium isolated from marine sediment of Antarctica.</title>
        <authorList>
            <person name="Watanabe M."/>
            <person name="Kojima H."/>
            <person name="Fukui M."/>
        </authorList>
    </citation>
    <scope>NUCLEOTIDE SEQUENCE [LARGE SCALE GENOMIC DNA]</scope>
    <source>
        <strain evidence="2">SPP2</strain>
    </source>
</reference>
<evidence type="ECO:0000313" key="2">
    <source>
        <dbReference type="Proteomes" id="UP000218267"/>
    </source>
</evidence>
<dbReference type="OrthoDB" id="1121397at2"/>
<dbReference type="AlphaFoldDB" id="A0A1Y1CNA7"/>
<evidence type="ECO:0000313" key="1">
    <source>
        <dbReference type="EMBL" id="BAX81896.1"/>
    </source>
</evidence>
<accession>A0A1Y1CNA7</accession>
<dbReference type="RefSeq" id="WP_096431723.1">
    <property type="nucleotide sequence ID" value="NZ_AP018042.1"/>
</dbReference>
<proteinExistence type="predicted"/>
<dbReference type="EMBL" id="AP018042">
    <property type="protein sequence ID" value="BAX81896.1"/>
    <property type="molecule type" value="Genomic_DNA"/>
</dbReference>
<sequence length="112" mass="13029">MRIFISLIFFVIISGSVFGQEKCDDNYLKEWDNFKKKNAPFNDVKREDFAIVVLAENSNLKLGDLSYKREKFTTGQELIGVALHVTAAIKYNLDCKNEIWKDPAKYFVEGYY</sequence>
<dbReference type="KEGG" id="mbas:ALGA_3604"/>
<gene>
    <name evidence="1" type="ORF">ALGA_3604</name>
</gene>
<keyword evidence="2" id="KW-1185">Reference proteome</keyword>
<name>A0A1Y1CNA7_9BACT</name>
<dbReference type="Proteomes" id="UP000218267">
    <property type="component" value="Chromosome"/>
</dbReference>